<dbReference type="Proteomes" id="UP000184603">
    <property type="component" value="Unassembled WGS sequence"/>
</dbReference>
<dbReference type="RefSeq" id="WP_073615825.1">
    <property type="nucleotide sequence ID" value="NZ_FRFE01000032.1"/>
</dbReference>
<name>A0A1M7YHU5_9BACT</name>
<dbReference type="SUPFAM" id="SSF46785">
    <property type="entry name" value="Winged helix' DNA-binding domain"/>
    <property type="match status" value="1"/>
</dbReference>
<reference evidence="1 2" key="1">
    <citation type="submission" date="2016-12" db="EMBL/GenBank/DDBJ databases">
        <authorList>
            <person name="Song W.-J."/>
            <person name="Kurnit D.M."/>
        </authorList>
    </citation>
    <scope>NUCLEOTIDE SEQUENCE [LARGE SCALE GENOMIC DNA]</scope>
    <source>
        <strain evidence="1 2">DSM 18488</strain>
    </source>
</reference>
<protein>
    <submittedName>
        <fullName evidence="1">Uncharacterized protein</fullName>
    </submittedName>
</protein>
<evidence type="ECO:0000313" key="1">
    <source>
        <dbReference type="EMBL" id="SHO52207.1"/>
    </source>
</evidence>
<keyword evidence="2" id="KW-1185">Reference proteome</keyword>
<dbReference type="OrthoDB" id="5432493at2"/>
<sequence>MLLKQQKMQVLAILSDNLNNPHPQPVPTAAIAGKLNMSVMELHNILKIMDGLGIIQTDPDLRHNLITKQGLQYLNLETRVH</sequence>
<gene>
    <name evidence="1" type="ORF">SAMN02745220_04417</name>
</gene>
<accession>A0A1M7YHU5</accession>
<dbReference type="EMBL" id="FRFE01000032">
    <property type="protein sequence ID" value="SHO52207.1"/>
    <property type="molecule type" value="Genomic_DNA"/>
</dbReference>
<proteinExistence type="predicted"/>
<dbReference type="AlphaFoldDB" id="A0A1M7YHU5"/>
<evidence type="ECO:0000313" key="2">
    <source>
        <dbReference type="Proteomes" id="UP000184603"/>
    </source>
</evidence>
<organism evidence="1 2">
    <name type="scientific">Desulfopila aestuarii DSM 18488</name>
    <dbReference type="NCBI Taxonomy" id="1121416"/>
    <lineage>
        <taxon>Bacteria</taxon>
        <taxon>Pseudomonadati</taxon>
        <taxon>Thermodesulfobacteriota</taxon>
        <taxon>Desulfobulbia</taxon>
        <taxon>Desulfobulbales</taxon>
        <taxon>Desulfocapsaceae</taxon>
        <taxon>Desulfopila</taxon>
    </lineage>
</organism>
<dbReference type="InterPro" id="IPR036390">
    <property type="entry name" value="WH_DNA-bd_sf"/>
</dbReference>